<evidence type="ECO:0000256" key="3">
    <source>
        <dbReference type="ARBA" id="ARBA00023163"/>
    </source>
</evidence>
<keyword evidence="3" id="KW-0804">Transcription</keyword>
<evidence type="ECO:0000256" key="2">
    <source>
        <dbReference type="ARBA" id="ARBA00023125"/>
    </source>
</evidence>
<dbReference type="PANTHER" id="PTHR30055:SF238">
    <property type="entry name" value="MYCOFACTOCIN BIOSYNTHESIS TRANSCRIPTIONAL REGULATOR MFTR-RELATED"/>
    <property type="match status" value="1"/>
</dbReference>
<comment type="caution">
    <text evidence="6">The sequence shown here is derived from an EMBL/GenBank/DDBJ whole genome shotgun (WGS) entry which is preliminary data.</text>
</comment>
<sequence length="217" mass="23772">MAIDRAQEDRPQSGLREWKKQATREALTLAAVRLAVERGLENVRVEDIAAEVRVSTRTFNNYFTSKYEALAARHVDRMRRSARELRERPGDEPLWEAITKAVLAPLAGSDQAHGTPDPQTLAGIRLIAAEPALQAETLRIGMAAGNEFTAAVADRTGTDADRDLFPRLVAATVTAAVHVATDRWLRSDPPAPLTELLREALRQLAAGLPMPPADTPR</sequence>
<dbReference type="Pfam" id="PF17754">
    <property type="entry name" value="TetR_C_14"/>
    <property type="match status" value="1"/>
</dbReference>
<keyword evidence="2 4" id="KW-0238">DNA-binding</keyword>
<name>A0ABS3S3B0_9ACTN</name>
<dbReference type="RefSeq" id="WP_208248801.1">
    <property type="nucleotide sequence ID" value="NZ_JAGEPF010000028.1"/>
</dbReference>
<evidence type="ECO:0000313" key="6">
    <source>
        <dbReference type="EMBL" id="MBO2463477.1"/>
    </source>
</evidence>
<dbReference type="InterPro" id="IPR050109">
    <property type="entry name" value="HTH-type_TetR-like_transc_reg"/>
</dbReference>
<dbReference type="Pfam" id="PF00440">
    <property type="entry name" value="TetR_N"/>
    <property type="match status" value="1"/>
</dbReference>
<dbReference type="EMBL" id="JAGEPF010000028">
    <property type="protein sequence ID" value="MBO2463477.1"/>
    <property type="molecule type" value="Genomic_DNA"/>
</dbReference>
<reference evidence="6 7" key="1">
    <citation type="submission" date="2021-03" db="EMBL/GenBank/DDBJ databases">
        <title>Actinomadura violae sp. nov., isolated from lichen in Thailand.</title>
        <authorList>
            <person name="Kanchanasin P."/>
            <person name="Saeng-In P."/>
            <person name="Phongsopitanun W."/>
            <person name="Yuki M."/>
            <person name="Kudo T."/>
            <person name="Ohkuma M."/>
            <person name="Tanasupawat S."/>
        </authorList>
    </citation>
    <scope>NUCLEOTIDE SEQUENCE [LARGE SCALE GENOMIC DNA]</scope>
    <source>
        <strain evidence="6 7">LCR2-06</strain>
    </source>
</reference>
<evidence type="ECO:0000259" key="5">
    <source>
        <dbReference type="PROSITE" id="PS50977"/>
    </source>
</evidence>
<evidence type="ECO:0000256" key="1">
    <source>
        <dbReference type="ARBA" id="ARBA00023015"/>
    </source>
</evidence>
<dbReference type="InterPro" id="IPR041347">
    <property type="entry name" value="MftR_C"/>
</dbReference>
<gene>
    <name evidence="6" type="ORF">J4709_38500</name>
</gene>
<evidence type="ECO:0000313" key="7">
    <source>
        <dbReference type="Proteomes" id="UP000680206"/>
    </source>
</evidence>
<protein>
    <submittedName>
        <fullName evidence="6">TetR family transcriptional regulator</fullName>
    </submittedName>
</protein>
<dbReference type="PROSITE" id="PS50977">
    <property type="entry name" value="HTH_TETR_2"/>
    <property type="match status" value="1"/>
</dbReference>
<keyword evidence="7" id="KW-1185">Reference proteome</keyword>
<dbReference type="SUPFAM" id="SSF46689">
    <property type="entry name" value="Homeodomain-like"/>
    <property type="match status" value="1"/>
</dbReference>
<dbReference type="InterPro" id="IPR009057">
    <property type="entry name" value="Homeodomain-like_sf"/>
</dbReference>
<evidence type="ECO:0000256" key="4">
    <source>
        <dbReference type="PROSITE-ProRule" id="PRU00335"/>
    </source>
</evidence>
<organism evidence="6 7">
    <name type="scientific">Actinomadura violacea</name>
    <dbReference type="NCBI Taxonomy" id="2819934"/>
    <lineage>
        <taxon>Bacteria</taxon>
        <taxon>Bacillati</taxon>
        <taxon>Actinomycetota</taxon>
        <taxon>Actinomycetes</taxon>
        <taxon>Streptosporangiales</taxon>
        <taxon>Thermomonosporaceae</taxon>
        <taxon>Actinomadura</taxon>
    </lineage>
</organism>
<dbReference type="Gene3D" id="1.10.357.10">
    <property type="entry name" value="Tetracycline Repressor, domain 2"/>
    <property type="match status" value="1"/>
</dbReference>
<feature type="domain" description="HTH tetR-type" evidence="5">
    <location>
        <begin position="21"/>
        <end position="81"/>
    </location>
</feature>
<feature type="DNA-binding region" description="H-T-H motif" evidence="4">
    <location>
        <begin position="44"/>
        <end position="63"/>
    </location>
</feature>
<dbReference type="PANTHER" id="PTHR30055">
    <property type="entry name" value="HTH-TYPE TRANSCRIPTIONAL REGULATOR RUTR"/>
    <property type="match status" value="1"/>
</dbReference>
<proteinExistence type="predicted"/>
<keyword evidence="1" id="KW-0805">Transcription regulation</keyword>
<dbReference type="Gene3D" id="1.10.10.60">
    <property type="entry name" value="Homeodomain-like"/>
    <property type="match status" value="1"/>
</dbReference>
<accession>A0ABS3S3B0</accession>
<dbReference type="InterPro" id="IPR001647">
    <property type="entry name" value="HTH_TetR"/>
</dbReference>
<dbReference type="Proteomes" id="UP000680206">
    <property type="component" value="Unassembled WGS sequence"/>
</dbReference>